<dbReference type="AlphaFoldDB" id="A0A235EJ99"/>
<name>A0A235EJ99_9BURK</name>
<comment type="caution">
    <text evidence="1">The sequence shown here is derived from an EMBL/GenBank/DDBJ whole genome shotgun (WGS) entry which is preliminary data.</text>
</comment>
<evidence type="ECO:0000313" key="2">
    <source>
        <dbReference type="Proteomes" id="UP000215441"/>
    </source>
</evidence>
<dbReference type="EMBL" id="NOIG01000010">
    <property type="protein sequence ID" value="OYD49071.1"/>
    <property type="molecule type" value="Genomic_DNA"/>
</dbReference>
<evidence type="ECO:0000313" key="1">
    <source>
        <dbReference type="EMBL" id="OYD49071.1"/>
    </source>
</evidence>
<sequence>MRWNKPNLRNNLHDLLGRDKPSSTAWVRDQGLEEVRKAMLQGLMGVSGCEVARMNMRLRYAGDIEALWYLRIDLFDTLVPLRGEAVAQKVLDHVTPLFQGQLPLSLRTPQAPQEPRFRNF</sequence>
<dbReference type="OrthoDB" id="8908736at2"/>
<protein>
    <submittedName>
        <fullName evidence="1">Uncharacterized protein</fullName>
    </submittedName>
</protein>
<gene>
    <name evidence="1" type="ORF">CBY09_15490</name>
</gene>
<proteinExistence type="predicted"/>
<reference evidence="1 2" key="1">
    <citation type="submission" date="2017-07" db="EMBL/GenBank/DDBJ databases">
        <title>Acidovorax KNDSW TSA 6 genome sequence and assembly.</title>
        <authorList>
            <person name="Mayilraj S."/>
        </authorList>
    </citation>
    <scope>NUCLEOTIDE SEQUENCE [LARGE SCALE GENOMIC DNA]</scope>
    <source>
        <strain evidence="1 2">KNDSW-TSA6</strain>
    </source>
</reference>
<dbReference type="RefSeq" id="WP_094290721.1">
    <property type="nucleotide sequence ID" value="NZ_NOIG01000010.1"/>
</dbReference>
<organism evidence="1 2">
    <name type="scientific">Acidovorax kalamii</name>
    <dbReference type="NCBI Taxonomy" id="2004485"/>
    <lineage>
        <taxon>Bacteria</taxon>
        <taxon>Pseudomonadati</taxon>
        <taxon>Pseudomonadota</taxon>
        <taxon>Betaproteobacteria</taxon>
        <taxon>Burkholderiales</taxon>
        <taxon>Comamonadaceae</taxon>
        <taxon>Acidovorax</taxon>
    </lineage>
</organism>
<keyword evidence="2" id="KW-1185">Reference proteome</keyword>
<accession>A0A235EJ99</accession>
<dbReference type="Proteomes" id="UP000215441">
    <property type="component" value="Unassembled WGS sequence"/>
</dbReference>